<dbReference type="Proteomes" id="UP001732780">
    <property type="component" value="Chromosome 8"/>
</dbReference>
<name>A0AC58QRK1_CAMBA</name>
<dbReference type="RefSeq" id="XP_074224927.1">
    <property type="nucleotide sequence ID" value="XM_074368826.1"/>
</dbReference>
<organism evidence="1 2">
    <name type="scientific">Camelus bactrianus</name>
    <name type="common">Bactrian camel</name>
    <dbReference type="NCBI Taxonomy" id="9837"/>
    <lineage>
        <taxon>Eukaryota</taxon>
        <taxon>Metazoa</taxon>
        <taxon>Chordata</taxon>
        <taxon>Craniata</taxon>
        <taxon>Vertebrata</taxon>
        <taxon>Euteleostomi</taxon>
        <taxon>Mammalia</taxon>
        <taxon>Eutheria</taxon>
        <taxon>Laurasiatheria</taxon>
        <taxon>Artiodactyla</taxon>
        <taxon>Tylopoda</taxon>
        <taxon>Camelidae</taxon>
        <taxon>Camelus</taxon>
    </lineage>
</organism>
<accession>A0AC58QRK1</accession>
<reference evidence="2" key="1">
    <citation type="submission" date="2025-08" db="UniProtKB">
        <authorList>
            <consortium name="RefSeq"/>
        </authorList>
    </citation>
    <scope>IDENTIFICATION</scope>
    <source>
        <tissue evidence="2">Blood</tissue>
    </source>
</reference>
<proteinExistence type="predicted"/>
<protein>
    <submittedName>
        <fullName evidence="2">Uncharacterized protein LOC141578437 isoform X1</fullName>
    </submittedName>
</protein>
<evidence type="ECO:0000313" key="1">
    <source>
        <dbReference type="Proteomes" id="UP001732780"/>
    </source>
</evidence>
<gene>
    <name evidence="2" type="primary">LOC141578437</name>
</gene>
<keyword evidence="1" id="KW-1185">Reference proteome</keyword>
<sequence length="402" mass="42023">MRSRCQLERVLEAPAPSRGSAPNSAQLFRLVGLLFLQRRPGHSCPGPGVHLPPLAPAGLPSVRGWRPFPLSHPRVLSSPAASPRPPARPRPWAGCVPGGRVLRTRMGAGGWGWGWGWPPSGATARVPPPRLSLPRDPWAALVSLPLSLGTSSVVWALLPRLRASGCEPQLLLVESGKGSVSAERASVSSLSVSAPGALTSSSIHPDTGTDTGRAQKFLSPEDTTDKQKGATPFYSSVRMPVTELEACSQALHVLAIQKRTLEASKFLQNAFYIHLRQNPECIAGPPAHGQSVPAGPRVGSSSSEPGIGPKGFSALSTGRPLAPARTRGLWLWQCKVGGSRGRGQSAAGGRSACHSPPGRQSACVQLNCSGQTPLPATPTPAPRPHLSMARWAPAASHPAGPP</sequence>
<evidence type="ECO:0000313" key="2">
    <source>
        <dbReference type="RefSeq" id="XP_074224927.1"/>
    </source>
</evidence>